<reference evidence="3 4" key="1">
    <citation type="submission" date="2021-12" db="EMBL/GenBank/DDBJ databases">
        <title>Genome seq of P8.</title>
        <authorList>
            <person name="Seo T."/>
        </authorList>
    </citation>
    <scope>NUCLEOTIDE SEQUENCE [LARGE SCALE GENOMIC DNA]</scope>
    <source>
        <strain evidence="3 4">P8</strain>
    </source>
</reference>
<keyword evidence="4" id="KW-1185">Reference proteome</keyword>
<protein>
    <submittedName>
        <fullName evidence="3">Gfo/Idh/MocA family oxidoreductase</fullName>
    </submittedName>
</protein>
<feature type="domain" description="Gfo/Idh/MocA-like oxidoreductase N-terminal" evidence="1">
    <location>
        <begin position="13"/>
        <end position="133"/>
    </location>
</feature>
<sequence>MPTSRPPVQGRKVRFALIGCGRIAQNHIEALKRHAERAELVAVCDTDAAALSAAVGKSGAQGFASLRELLAAQPTLAADCAVLATPSGLHSGQAIEAAQAGLHVMTEKPMATRWQDGLDMVKACDAAGVRLFVVKQNRRNPTLQLLKRAVAEGRFGRLYNVAVNVFWSRPQSYYDSAAWRGTWEFDGGAFMNQASHYIDLLDWIVGPVESVMAYTGTLARNIEVEDSGVAALKWRNGAMGTVNVSMLTYPKNLEGSITLLGEKGSVRVGGLAVNEIQHWQFDTPHEMDAQIADASYQTTSVYGFGHPLYYDNVINTLRGEAEAETDGREGLKSLELLIAMYMSARDGKRVNLPLHY</sequence>
<dbReference type="InterPro" id="IPR052515">
    <property type="entry name" value="Gfo/Idh/MocA_Oxidoreductase"/>
</dbReference>
<feature type="domain" description="Gfo/Idh/MocA-like oxidoreductase C-terminal" evidence="2">
    <location>
        <begin position="147"/>
        <end position="352"/>
    </location>
</feature>
<dbReference type="Gene3D" id="3.40.50.720">
    <property type="entry name" value="NAD(P)-binding Rossmann-like Domain"/>
    <property type="match status" value="1"/>
</dbReference>
<dbReference type="Proteomes" id="UP001200741">
    <property type="component" value="Unassembled WGS sequence"/>
</dbReference>
<evidence type="ECO:0000259" key="2">
    <source>
        <dbReference type="Pfam" id="PF02894"/>
    </source>
</evidence>
<evidence type="ECO:0000313" key="4">
    <source>
        <dbReference type="Proteomes" id="UP001200741"/>
    </source>
</evidence>
<accession>A0ABS8XV94</accession>
<dbReference type="InterPro" id="IPR036291">
    <property type="entry name" value="NAD(P)-bd_dom_sf"/>
</dbReference>
<comment type="caution">
    <text evidence="3">The sequence shown here is derived from an EMBL/GenBank/DDBJ whole genome shotgun (WGS) entry which is preliminary data.</text>
</comment>
<gene>
    <name evidence="3" type="ORF">LXT13_01900</name>
</gene>
<dbReference type="EMBL" id="JAJTWU010000001">
    <property type="protein sequence ID" value="MCE4553200.1"/>
    <property type="molecule type" value="Genomic_DNA"/>
</dbReference>
<dbReference type="RefSeq" id="WP_233369909.1">
    <property type="nucleotide sequence ID" value="NZ_JAJTWU010000001.1"/>
</dbReference>
<dbReference type="PANTHER" id="PTHR43249:SF1">
    <property type="entry name" value="D-GLUCOSIDE 3-DEHYDROGENASE"/>
    <property type="match status" value="1"/>
</dbReference>
<proteinExistence type="predicted"/>
<dbReference type="InterPro" id="IPR004104">
    <property type="entry name" value="Gfo/Idh/MocA-like_OxRdtase_C"/>
</dbReference>
<dbReference type="InterPro" id="IPR000683">
    <property type="entry name" value="Gfo/Idh/MocA-like_OxRdtase_N"/>
</dbReference>
<evidence type="ECO:0000313" key="3">
    <source>
        <dbReference type="EMBL" id="MCE4553200.1"/>
    </source>
</evidence>
<dbReference type="SUPFAM" id="SSF51735">
    <property type="entry name" value="NAD(P)-binding Rossmann-fold domains"/>
    <property type="match status" value="1"/>
</dbReference>
<dbReference type="SUPFAM" id="SSF55347">
    <property type="entry name" value="Glyceraldehyde-3-phosphate dehydrogenase-like, C-terminal domain"/>
    <property type="match status" value="1"/>
</dbReference>
<organism evidence="3 4">
    <name type="scientific">Pelomonas cellulosilytica</name>
    <dbReference type="NCBI Taxonomy" id="2906762"/>
    <lineage>
        <taxon>Bacteria</taxon>
        <taxon>Pseudomonadati</taxon>
        <taxon>Pseudomonadota</taxon>
        <taxon>Betaproteobacteria</taxon>
        <taxon>Burkholderiales</taxon>
        <taxon>Sphaerotilaceae</taxon>
        <taxon>Roseateles</taxon>
    </lineage>
</organism>
<evidence type="ECO:0000259" key="1">
    <source>
        <dbReference type="Pfam" id="PF01408"/>
    </source>
</evidence>
<dbReference type="PANTHER" id="PTHR43249">
    <property type="entry name" value="UDP-N-ACETYL-2-AMINO-2-DEOXY-D-GLUCURONATE OXIDASE"/>
    <property type="match status" value="1"/>
</dbReference>
<name>A0ABS8XV94_9BURK</name>
<dbReference type="Pfam" id="PF01408">
    <property type="entry name" value="GFO_IDH_MocA"/>
    <property type="match status" value="1"/>
</dbReference>
<dbReference type="Gene3D" id="3.30.360.10">
    <property type="entry name" value="Dihydrodipicolinate Reductase, domain 2"/>
    <property type="match status" value="1"/>
</dbReference>
<dbReference type="Pfam" id="PF02894">
    <property type="entry name" value="GFO_IDH_MocA_C"/>
    <property type="match status" value="1"/>
</dbReference>